<dbReference type="CDD" id="cd16833">
    <property type="entry name" value="YfiH"/>
    <property type="match status" value="1"/>
</dbReference>
<dbReference type="OrthoDB" id="4279at2"/>
<comment type="function">
    <text evidence="2">Purine nucleoside enzyme that catalyzes the phosphorolysis of adenosine and inosine nucleosides, yielding D-ribose 1-phosphate and the respective free bases, adenine and hypoxanthine. Also catalyzes the phosphorolysis of S-methyl-5'-thioadenosine into adenine and S-methyl-5-thio-alpha-D-ribose 1-phosphate. Also has adenosine deaminase activity.</text>
</comment>
<comment type="catalytic activity">
    <reaction evidence="10">
        <text>adenosine + phosphate = alpha-D-ribose 1-phosphate + adenine</text>
        <dbReference type="Rhea" id="RHEA:27642"/>
        <dbReference type="ChEBI" id="CHEBI:16335"/>
        <dbReference type="ChEBI" id="CHEBI:16708"/>
        <dbReference type="ChEBI" id="CHEBI:43474"/>
        <dbReference type="ChEBI" id="CHEBI:57720"/>
        <dbReference type="EC" id="2.4.2.1"/>
    </reaction>
    <physiologicalReaction direction="left-to-right" evidence="10">
        <dbReference type="Rhea" id="RHEA:27643"/>
    </physiologicalReaction>
</comment>
<dbReference type="EMBL" id="RBIR01000008">
    <property type="protein sequence ID" value="RKR13895.1"/>
    <property type="molecule type" value="Genomic_DNA"/>
</dbReference>
<proteinExistence type="inferred from homology"/>
<keyword evidence="5" id="KW-0479">Metal-binding</keyword>
<dbReference type="Pfam" id="PF02578">
    <property type="entry name" value="Cu-oxidase_4"/>
    <property type="match status" value="1"/>
</dbReference>
<dbReference type="SUPFAM" id="SSF64438">
    <property type="entry name" value="CNF1/YfiH-like putative cysteine hydrolases"/>
    <property type="match status" value="1"/>
</dbReference>
<evidence type="ECO:0000256" key="9">
    <source>
        <dbReference type="ARBA" id="ARBA00047989"/>
    </source>
</evidence>
<organism evidence="12 13">
    <name type="scientific">Arthrobacter oryzae</name>
    <dbReference type="NCBI Taxonomy" id="409290"/>
    <lineage>
        <taxon>Bacteria</taxon>
        <taxon>Bacillati</taxon>
        <taxon>Actinomycetota</taxon>
        <taxon>Actinomycetes</taxon>
        <taxon>Micrococcales</taxon>
        <taxon>Micrococcaceae</taxon>
        <taxon>Arthrobacter</taxon>
    </lineage>
</organism>
<dbReference type="GO" id="GO:0005507">
    <property type="term" value="F:copper ion binding"/>
    <property type="evidence" value="ECO:0007669"/>
    <property type="project" value="TreeGrafter"/>
</dbReference>
<comment type="catalytic activity">
    <reaction evidence="1">
        <text>inosine + phosphate = alpha-D-ribose 1-phosphate + hypoxanthine</text>
        <dbReference type="Rhea" id="RHEA:27646"/>
        <dbReference type="ChEBI" id="CHEBI:17368"/>
        <dbReference type="ChEBI" id="CHEBI:17596"/>
        <dbReference type="ChEBI" id="CHEBI:43474"/>
        <dbReference type="ChEBI" id="CHEBI:57720"/>
        <dbReference type="EC" id="2.4.2.1"/>
    </reaction>
    <physiologicalReaction direction="left-to-right" evidence="1">
        <dbReference type="Rhea" id="RHEA:27647"/>
    </physiologicalReaction>
</comment>
<evidence type="ECO:0000256" key="8">
    <source>
        <dbReference type="ARBA" id="ARBA00023008"/>
    </source>
</evidence>
<keyword evidence="8" id="KW-0186">Copper</keyword>
<evidence type="ECO:0000256" key="3">
    <source>
        <dbReference type="ARBA" id="ARBA00007353"/>
    </source>
</evidence>
<evidence type="ECO:0008006" key="14">
    <source>
        <dbReference type="Google" id="ProtNLM"/>
    </source>
</evidence>
<evidence type="ECO:0000256" key="2">
    <source>
        <dbReference type="ARBA" id="ARBA00003215"/>
    </source>
</evidence>
<evidence type="ECO:0000313" key="13">
    <source>
        <dbReference type="Proteomes" id="UP000276055"/>
    </source>
</evidence>
<evidence type="ECO:0000256" key="5">
    <source>
        <dbReference type="ARBA" id="ARBA00022723"/>
    </source>
</evidence>
<dbReference type="GO" id="GO:0016787">
    <property type="term" value="F:hydrolase activity"/>
    <property type="evidence" value="ECO:0007669"/>
    <property type="project" value="UniProtKB-KW"/>
</dbReference>
<evidence type="ECO:0000256" key="10">
    <source>
        <dbReference type="ARBA" id="ARBA00048968"/>
    </source>
</evidence>
<dbReference type="Proteomes" id="UP000276055">
    <property type="component" value="Unassembled WGS sequence"/>
</dbReference>
<dbReference type="InterPro" id="IPR011324">
    <property type="entry name" value="Cytotoxic_necrot_fac-like_cat"/>
</dbReference>
<keyword evidence="7" id="KW-0862">Zinc</keyword>
<dbReference type="InterPro" id="IPR003730">
    <property type="entry name" value="Cu_polyphenol_OxRdtase"/>
</dbReference>
<evidence type="ECO:0000256" key="11">
    <source>
        <dbReference type="ARBA" id="ARBA00049893"/>
    </source>
</evidence>
<dbReference type="Gene3D" id="3.60.140.10">
    <property type="entry name" value="CNF1/YfiH-like putative cysteine hydrolases"/>
    <property type="match status" value="1"/>
</dbReference>
<keyword evidence="6" id="KW-0378">Hydrolase</keyword>
<dbReference type="PANTHER" id="PTHR30616:SF2">
    <property type="entry name" value="PURINE NUCLEOSIDE PHOSPHORYLASE LACC1"/>
    <property type="match status" value="1"/>
</dbReference>
<comment type="catalytic activity">
    <reaction evidence="9">
        <text>adenosine + H2O + H(+) = inosine + NH4(+)</text>
        <dbReference type="Rhea" id="RHEA:24408"/>
        <dbReference type="ChEBI" id="CHEBI:15377"/>
        <dbReference type="ChEBI" id="CHEBI:15378"/>
        <dbReference type="ChEBI" id="CHEBI:16335"/>
        <dbReference type="ChEBI" id="CHEBI:17596"/>
        <dbReference type="ChEBI" id="CHEBI:28938"/>
        <dbReference type="EC" id="3.5.4.4"/>
    </reaction>
    <physiologicalReaction direction="left-to-right" evidence="9">
        <dbReference type="Rhea" id="RHEA:24409"/>
    </physiologicalReaction>
</comment>
<evidence type="ECO:0000313" key="12">
    <source>
        <dbReference type="EMBL" id="RKR13895.1"/>
    </source>
</evidence>
<evidence type="ECO:0000256" key="7">
    <source>
        <dbReference type="ARBA" id="ARBA00022833"/>
    </source>
</evidence>
<reference evidence="12 13" key="1">
    <citation type="submission" date="2018-10" db="EMBL/GenBank/DDBJ databases">
        <title>Genomic Encyclopedia of Type Strains, Phase IV (KMG-IV): sequencing the most valuable type-strain genomes for metagenomic binning, comparative biology and taxonomic classification.</title>
        <authorList>
            <person name="Goeker M."/>
        </authorList>
    </citation>
    <scope>NUCLEOTIDE SEQUENCE [LARGE SCALE GENOMIC DNA]</scope>
    <source>
        <strain evidence="12 13">DSM 25586</strain>
    </source>
</reference>
<protein>
    <recommendedName>
        <fullName evidence="14">Laccase domain-containing protein</fullName>
    </recommendedName>
</protein>
<dbReference type="InterPro" id="IPR038371">
    <property type="entry name" value="Cu_polyphenol_OxRdtase_sf"/>
</dbReference>
<keyword evidence="4" id="KW-0808">Transferase</keyword>
<evidence type="ECO:0000256" key="4">
    <source>
        <dbReference type="ARBA" id="ARBA00022679"/>
    </source>
</evidence>
<name>A0A495EAI2_9MICC</name>
<dbReference type="RefSeq" id="WP_120954862.1">
    <property type="nucleotide sequence ID" value="NZ_RBIR01000008.1"/>
</dbReference>
<evidence type="ECO:0000256" key="6">
    <source>
        <dbReference type="ARBA" id="ARBA00022801"/>
    </source>
</evidence>
<evidence type="ECO:0000256" key="1">
    <source>
        <dbReference type="ARBA" id="ARBA00000553"/>
    </source>
</evidence>
<dbReference type="AlphaFoldDB" id="A0A495EAI2"/>
<comment type="similarity">
    <text evidence="3">Belongs to the purine nucleoside phosphorylase YfiH/LACC1 family.</text>
</comment>
<sequence>MFSWRAEVRPGVWVAFTDAGAGNLALHVGDDPQEVRRRRAELEAAAGLGGRSFQYMNQVHGADVATIVGGAGGENVTGAPAAPTADAMVTLTEPLAVMVADCVPVVLVGEGPAGEPVLGVVHAGRPGVAAGVVPAAVARLRELGADRIGAWVGPSVCGRCYEVPEGLRADVAATVPATWCTTSTGTPGLDLPAGVRSQLEADGVAIEYCGGCTLEDDTLFSFRRNSQTGRFAGLVWTAAPGATGAPGHD</sequence>
<gene>
    <name evidence="12" type="ORF">C8D78_3236</name>
</gene>
<dbReference type="PANTHER" id="PTHR30616">
    <property type="entry name" value="UNCHARACTERIZED PROTEIN YFIH"/>
    <property type="match status" value="1"/>
</dbReference>
<accession>A0A495EAI2</accession>
<dbReference type="GO" id="GO:0017061">
    <property type="term" value="F:S-methyl-5-thioadenosine phosphorylase activity"/>
    <property type="evidence" value="ECO:0007669"/>
    <property type="project" value="UniProtKB-EC"/>
</dbReference>
<comment type="caution">
    <text evidence="12">The sequence shown here is derived from an EMBL/GenBank/DDBJ whole genome shotgun (WGS) entry which is preliminary data.</text>
</comment>
<comment type="catalytic activity">
    <reaction evidence="11">
        <text>S-methyl-5'-thioadenosine + phosphate = 5-(methylsulfanyl)-alpha-D-ribose 1-phosphate + adenine</text>
        <dbReference type="Rhea" id="RHEA:11852"/>
        <dbReference type="ChEBI" id="CHEBI:16708"/>
        <dbReference type="ChEBI" id="CHEBI:17509"/>
        <dbReference type="ChEBI" id="CHEBI:43474"/>
        <dbReference type="ChEBI" id="CHEBI:58533"/>
        <dbReference type="EC" id="2.4.2.28"/>
    </reaction>
    <physiologicalReaction direction="left-to-right" evidence="11">
        <dbReference type="Rhea" id="RHEA:11853"/>
    </physiologicalReaction>
</comment>